<dbReference type="Proteomes" id="UP000281553">
    <property type="component" value="Unassembled WGS sequence"/>
</dbReference>
<dbReference type="OrthoDB" id="270584at2759"/>
<accession>A0A3P7MDM2</accession>
<sequence length="30" mass="3601">MNWIKGPIASGVSFTVFHQIQYLHQWLRSR</sequence>
<dbReference type="AlphaFoldDB" id="A0A3P7MDM2"/>
<gene>
    <name evidence="1" type="ORF">DILT_LOCUS14418</name>
</gene>
<name>A0A3P7MDM2_DIBLA</name>
<proteinExistence type="predicted"/>
<evidence type="ECO:0000313" key="2">
    <source>
        <dbReference type="Proteomes" id="UP000281553"/>
    </source>
</evidence>
<evidence type="ECO:0000313" key="1">
    <source>
        <dbReference type="EMBL" id="VDN24360.1"/>
    </source>
</evidence>
<protein>
    <submittedName>
        <fullName evidence="1">Uncharacterized protein</fullName>
    </submittedName>
</protein>
<organism evidence="1 2">
    <name type="scientific">Dibothriocephalus latus</name>
    <name type="common">Fish tapeworm</name>
    <name type="synonym">Diphyllobothrium latum</name>
    <dbReference type="NCBI Taxonomy" id="60516"/>
    <lineage>
        <taxon>Eukaryota</taxon>
        <taxon>Metazoa</taxon>
        <taxon>Spiralia</taxon>
        <taxon>Lophotrochozoa</taxon>
        <taxon>Platyhelminthes</taxon>
        <taxon>Cestoda</taxon>
        <taxon>Eucestoda</taxon>
        <taxon>Diphyllobothriidea</taxon>
        <taxon>Diphyllobothriidae</taxon>
        <taxon>Dibothriocephalus</taxon>
    </lineage>
</organism>
<reference evidence="1 2" key="1">
    <citation type="submission" date="2018-11" db="EMBL/GenBank/DDBJ databases">
        <authorList>
            <consortium name="Pathogen Informatics"/>
        </authorList>
    </citation>
    <scope>NUCLEOTIDE SEQUENCE [LARGE SCALE GENOMIC DNA]</scope>
</reference>
<keyword evidence="2" id="KW-1185">Reference proteome</keyword>
<dbReference type="EMBL" id="UYRU01074211">
    <property type="protein sequence ID" value="VDN24360.1"/>
    <property type="molecule type" value="Genomic_DNA"/>
</dbReference>